<comment type="caution">
    <text evidence="7">The sequence shown here is derived from an EMBL/GenBank/DDBJ whole genome shotgun (WGS) entry which is preliminary data.</text>
</comment>
<evidence type="ECO:0000256" key="2">
    <source>
        <dbReference type="ARBA" id="ARBA00006671"/>
    </source>
</evidence>
<name>A0ABU7U799_LELAM</name>
<keyword evidence="3 5" id="KW-0732">Signal</keyword>
<keyword evidence="8" id="KW-1185">Reference proteome</keyword>
<organism evidence="7 8">
    <name type="scientific">Lelliottia amnigena</name>
    <name type="common">Enterobacter amnigenus</name>
    <dbReference type="NCBI Taxonomy" id="61646"/>
    <lineage>
        <taxon>Bacteria</taxon>
        <taxon>Pseudomonadati</taxon>
        <taxon>Pseudomonadota</taxon>
        <taxon>Gammaproteobacteria</taxon>
        <taxon>Enterobacterales</taxon>
        <taxon>Enterobacteriaceae</taxon>
        <taxon>Lelliottia</taxon>
    </lineage>
</organism>
<evidence type="ECO:0000313" key="8">
    <source>
        <dbReference type="Proteomes" id="UP001335910"/>
    </source>
</evidence>
<feature type="domain" description="Fimbrial-type adhesion" evidence="6">
    <location>
        <begin position="33"/>
        <end position="181"/>
    </location>
</feature>
<protein>
    <submittedName>
        <fullName evidence="7">Fimbrial protein</fullName>
    </submittedName>
</protein>
<evidence type="ECO:0000256" key="3">
    <source>
        <dbReference type="ARBA" id="ARBA00022729"/>
    </source>
</evidence>
<accession>A0ABU7U799</accession>
<comment type="subcellular location">
    <subcellularLocation>
        <location evidence="1">Fimbrium</location>
    </subcellularLocation>
</comment>
<gene>
    <name evidence="7" type="ORF">V4839_03455</name>
</gene>
<dbReference type="InterPro" id="IPR050263">
    <property type="entry name" value="Bact_Fimbrial_Adh_Pro"/>
</dbReference>
<dbReference type="SUPFAM" id="SSF49401">
    <property type="entry name" value="Bacterial adhesins"/>
    <property type="match status" value="1"/>
</dbReference>
<keyword evidence="4" id="KW-0281">Fimbrium</keyword>
<proteinExistence type="inferred from homology"/>
<evidence type="ECO:0000256" key="4">
    <source>
        <dbReference type="ARBA" id="ARBA00023263"/>
    </source>
</evidence>
<dbReference type="PANTHER" id="PTHR33420">
    <property type="entry name" value="FIMBRIAL SUBUNIT ELFA-RELATED"/>
    <property type="match status" value="1"/>
</dbReference>
<dbReference type="RefSeq" id="WP_331388665.1">
    <property type="nucleotide sequence ID" value="NZ_JAZKLB010000001.1"/>
</dbReference>
<sequence>MKKSILGLAVSTLFIVGAAQASVNPNDVSATLSVTGSVTHIVSCSVNISSPTVDLSADADQMVNQGDAGSTNVKTVSLRLTGSEECSDMAGQGKISYSFLGTKDSSAGTSLANSMTGANAAEGVGIALYNTANDNSIIALNQDTMLASADPAGIDLGLGLVKLNGQTVKAGSVQGSVTIQIERL</sequence>
<feature type="signal peptide" evidence="5">
    <location>
        <begin position="1"/>
        <end position="21"/>
    </location>
</feature>
<evidence type="ECO:0000259" key="6">
    <source>
        <dbReference type="Pfam" id="PF00419"/>
    </source>
</evidence>
<evidence type="ECO:0000313" key="7">
    <source>
        <dbReference type="EMBL" id="MEE9682558.1"/>
    </source>
</evidence>
<dbReference type="InterPro" id="IPR000259">
    <property type="entry name" value="Adhesion_dom_fimbrial"/>
</dbReference>
<comment type="similarity">
    <text evidence="2">Belongs to the fimbrial protein family.</text>
</comment>
<dbReference type="Proteomes" id="UP001335910">
    <property type="component" value="Unassembled WGS sequence"/>
</dbReference>
<feature type="chain" id="PRO_5045452199" evidence="5">
    <location>
        <begin position="22"/>
        <end position="184"/>
    </location>
</feature>
<dbReference type="Gene3D" id="2.60.40.1090">
    <property type="entry name" value="Fimbrial-type adhesion domain"/>
    <property type="match status" value="1"/>
</dbReference>
<evidence type="ECO:0000256" key="1">
    <source>
        <dbReference type="ARBA" id="ARBA00004561"/>
    </source>
</evidence>
<reference evidence="7 8" key="1">
    <citation type="submission" date="2023-10" db="EMBL/GenBank/DDBJ databases">
        <title>Wastewater isolates of ESBL- and carbapenemase-producing Gram-negative bacteria from New Zealand.</title>
        <authorList>
            <person name="Straub C."/>
            <person name="Weaver L."/>
            <person name="Cornelius A."/>
            <person name="Mcgill E."/>
            <person name="Dyet K."/>
            <person name="White L."/>
            <person name="Pattis I."/>
        </authorList>
    </citation>
    <scope>NUCLEOTIDE SEQUENCE [LARGE SCALE GENOMIC DNA]</scope>
    <source>
        <strain evidence="7 8">ESBL35</strain>
    </source>
</reference>
<dbReference type="InterPro" id="IPR008966">
    <property type="entry name" value="Adhesion_dom_sf"/>
</dbReference>
<dbReference type="InterPro" id="IPR036937">
    <property type="entry name" value="Adhesion_dom_fimbrial_sf"/>
</dbReference>
<dbReference type="Pfam" id="PF00419">
    <property type="entry name" value="Fimbrial"/>
    <property type="match status" value="1"/>
</dbReference>
<dbReference type="PANTHER" id="PTHR33420:SF3">
    <property type="entry name" value="FIMBRIAL SUBUNIT ELFA"/>
    <property type="match status" value="1"/>
</dbReference>
<evidence type="ECO:0000256" key="5">
    <source>
        <dbReference type="SAM" id="SignalP"/>
    </source>
</evidence>
<dbReference type="EMBL" id="JAZKLI010000001">
    <property type="protein sequence ID" value="MEE9682558.1"/>
    <property type="molecule type" value="Genomic_DNA"/>
</dbReference>